<dbReference type="Gene3D" id="3.90.400.10">
    <property type="entry name" value="Oligo-1,6-glucosidase, Domain 2"/>
    <property type="match status" value="1"/>
</dbReference>
<evidence type="ECO:0000313" key="2">
    <source>
        <dbReference type="EMBL" id="PNY81101.1"/>
    </source>
</evidence>
<dbReference type="PANTHER" id="PTHR10357">
    <property type="entry name" value="ALPHA-AMYLASE FAMILY MEMBER"/>
    <property type="match status" value="1"/>
</dbReference>
<dbReference type="EMBL" id="PPPD01000001">
    <property type="protein sequence ID" value="PNY81101.1"/>
    <property type="molecule type" value="Genomic_DNA"/>
</dbReference>
<evidence type="ECO:0000313" key="3">
    <source>
        <dbReference type="Proteomes" id="UP000236379"/>
    </source>
</evidence>
<dbReference type="Gene3D" id="3.20.20.80">
    <property type="entry name" value="Glycosidases"/>
    <property type="match status" value="1"/>
</dbReference>
<accession>A0A2K3UX49</accession>
<dbReference type="InterPro" id="IPR017853">
    <property type="entry name" value="GH"/>
</dbReference>
<keyword evidence="3" id="KW-1185">Reference proteome</keyword>
<dbReference type="InterPro" id="IPR006047">
    <property type="entry name" value="GH13_cat_dom"/>
</dbReference>
<proteinExistence type="predicted"/>
<comment type="caution">
    <text evidence="2">The sequence shown here is derived from an EMBL/GenBank/DDBJ whole genome shotgun (WGS) entry which is preliminary data.</text>
</comment>
<name>A0A2K3UX49_9DEIO</name>
<gene>
    <name evidence="2" type="ORF">CVO96_06670</name>
</gene>
<dbReference type="AlphaFoldDB" id="A0A2K3UX49"/>
<sequence>MPDPAPHWSETAVLYELNVETFQDSDGDGVGDFAGLTGRLPYLAALGVDAVWVQPFYPSPRQDFGYDVTDHCGVDDRFGTLADFDRFVAAARSVGLRVLLDIPFNHTSREHPWFQAARRDPNSPYRDYYVWADSPPEHHDPYLVFPGPQTSNWARDEAAGQFYFHTFYDFMPDLNIANPAVCEEILEVVRFWMRRGVHGFRLDALPFIVVDRSHAEHLEEPHAFLRRLRAAVTEIDPQGVLLAEADKPPAELRPYFGDGDEMHLLLNFYFNNHLYLALADGRAEPVARAWGHLPALPPGGNWANFLRNHDELSLAQLTEAEQERVFAAFAPQDDMQAYGRGTRRRLSPMLGGDPARLRLLYSLLFSLPGTPVLYYGDEIGLGDRLDLKERESVRTPMQWTAAEGAGFTTSSDPVRPFPEGDFSPEHVNVAAQTDDPASLLHFVQTLTRVYRVHPVCGRGAWTALDSGEEGVLAHRVGDGPAALYALHNFTAHPRAIDLALPPAVRPIVCAPGSTVRPGGADLGPHGFVWWAQEGQA</sequence>
<dbReference type="Proteomes" id="UP000236379">
    <property type="component" value="Unassembled WGS sequence"/>
</dbReference>
<dbReference type="SUPFAM" id="SSF51445">
    <property type="entry name" value="(Trans)glycosidases"/>
    <property type="match status" value="1"/>
</dbReference>
<dbReference type="RefSeq" id="WP_103311544.1">
    <property type="nucleotide sequence ID" value="NZ_PPPD01000001.1"/>
</dbReference>
<feature type="domain" description="Glycosyl hydrolase family 13 catalytic" evidence="1">
    <location>
        <begin position="16"/>
        <end position="415"/>
    </location>
</feature>
<dbReference type="PANTHER" id="PTHR10357:SF219">
    <property type="entry name" value="MALTOSE ALPHA-D-GLUCOSYLTRANSFERASE"/>
    <property type="match status" value="1"/>
</dbReference>
<dbReference type="OrthoDB" id="9805159at2"/>
<dbReference type="SMART" id="SM00642">
    <property type="entry name" value="Aamy"/>
    <property type="match status" value="1"/>
</dbReference>
<reference evidence="2 3" key="1">
    <citation type="submission" date="2018-01" db="EMBL/GenBank/DDBJ databases">
        <title>Deinococcus koreensis sp. nov., a radiation-resistant bacterium isolated from river water.</title>
        <authorList>
            <person name="Choi A."/>
        </authorList>
    </citation>
    <scope>NUCLEOTIDE SEQUENCE [LARGE SCALE GENOMIC DNA]</scope>
    <source>
        <strain evidence="2 3">SJW1-2</strain>
    </source>
</reference>
<evidence type="ECO:0000259" key="1">
    <source>
        <dbReference type="SMART" id="SM00642"/>
    </source>
</evidence>
<organism evidence="2 3">
    <name type="scientific">Deinococcus koreensis</name>
    <dbReference type="NCBI Taxonomy" id="2054903"/>
    <lineage>
        <taxon>Bacteria</taxon>
        <taxon>Thermotogati</taxon>
        <taxon>Deinococcota</taxon>
        <taxon>Deinococci</taxon>
        <taxon>Deinococcales</taxon>
        <taxon>Deinococcaceae</taxon>
        <taxon>Deinococcus</taxon>
    </lineage>
</organism>
<dbReference type="InterPro" id="IPR045857">
    <property type="entry name" value="O16G_dom_2"/>
</dbReference>
<dbReference type="GO" id="GO:0005975">
    <property type="term" value="P:carbohydrate metabolic process"/>
    <property type="evidence" value="ECO:0007669"/>
    <property type="project" value="InterPro"/>
</dbReference>
<protein>
    <submittedName>
        <fullName evidence="2">Trehalose synthase</fullName>
    </submittedName>
</protein>
<dbReference type="CDD" id="cd11334">
    <property type="entry name" value="AmyAc_TreS"/>
    <property type="match status" value="1"/>
</dbReference>
<dbReference type="Pfam" id="PF00128">
    <property type="entry name" value="Alpha-amylase"/>
    <property type="match status" value="1"/>
</dbReference>